<proteinExistence type="predicted"/>
<dbReference type="EMBL" id="JASCZI010000610">
    <property type="protein sequence ID" value="MED6112673.1"/>
    <property type="molecule type" value="Genomic_DNA"/>
</dbReference>
<organism evidence="1 2">
    <name type="scientific">Stylosanthes scabra</name>
    <dbReference type="NCBI Taxonomy" id="79078"/>
    <lineage>
        <taxon>Eukaryota</taxon>
        <taxon>Viridiplantae</taxon>
        <taxon>Streptophyta</taxon>
        <taxon>Embryophyta</taxon>
        <taxon>Tracheophyta</taxon>
        <taxon>Spermatophyta</taxon>
        <taxon>Magnoliopsida</taxon>
        <taxon>eudicotyledons</taxon>
        <taxon>Gunneridae</taxon>
        <taxon>Pentapetalae</taxon>
        <taxon>rosids</taxon>
        <taxon>fabids</taxon>
        <taxon>Fabales</taxon>
        <taxon>Fabaceae</taxon>
        <taxon>Papilionoideae</taxon>
        <taxon>50 kb inversion clade</taxon>
        <taxon>dalbergioids sensu lato</taxon>
        <taxon>Dalbergieae</taxon>
        <taxon>Pterocarpus clade</taxon>
        <taxon>Stylosanthes</taxon>
    </lineage>
</organism>
<comment type="caution">
    <text evidence="1">The sequence shown here is derived from an EMBL/GenBank/DDBJ whole genome shotgun (WGS) entry which is preliminary data.</text>
</comment>
<gene>
    <name evidence="1" type="ORF">PIB30_063707</name>
</gene>
<sequence length="141" mass="15883">MAIGRSHMPRILFLSNRHNGINVALEDPACGWLPSSAYRSFCARDVVANFALTFKSADARKLLLNAAYANNQEDLDYSHGLLEVEDRAMAVWKSKTEKDFGLSTWTMVAGPNWPRRCRLRRHVGRTRKNCDQRGSTAGDDV</sequence>
<protein>
    <submittedName>
        <fullName evidence="1">Uncharacterized protein</fullName>
    </submittedName>
</protein>
<dbReference type="Proteomes" id="UP001341840">
    <property type="component" value="Unassembled WGS sequence"/>
</dbReference>
<name>A0ABU6QLD4_9FABA</name>
<evidence type="ECO:0000313" key="2">
    <source>
        <dbReference type="Proteomes" id="UP001341840"/>
    </source>
</evidence>
<keyword evidence="2" id="KW-1185">Reference proteome</keyword>
<reference evidence="1 2" key="1">
    <citation type="journal article" date="2023" name="Plants (Basel)">
        <title>Bridging the Gap: Combining Genomics and Transcriptomics Approaches to Understand Stylosanthes scabra, an Orphan Legume from the Brazilian Caatinga.</title>
        <authorList>
            <person name="Ferreira-Neto J.R.C."/>
            <person name="da Silva M.D."/>
            <person name="Binneck E."/>
            <person name="de Melo N.F."/>
            <person name="da Silva R.H."/>
            <person name="de Melo A.L.T.M."/>
            <person name="Pandolfi V."/>
            <person name="Bustamante F.O."/>
            <person name="Brasileiro-Vidal A.C."/>
            <person name="Benko-Iseppon A.M."/>
        </authorList>
    </citation>
    <scope>NUCLEOTIDE SEQUENCE [LARGE SCALE GENOMIC DNA]</scope>
    <source>
        <tissue evidence="1">Leaves</tissue>
    </source>
</reference>
<evidence type="ECO:0000313" key="1">
    <source>
        <dbReference type="EMBL" id="MED6112673.1"/>
    </source>
</evidence>
<accession>A0ABU6QLD4</accession>